<evidence type="ECO:0000313" key="16">
    <source>
        <dbReference type="EMBL" id="OXG24122.1"/>
    </source>
</evidence>
<keyword evidence="3 13" id="KW-0349">Heme</keyword>
<dbReference type="SMART" id="SM01117">
    <property type="entry name" value="Cyt-b5"/>
    <property type="match status" value="1"/>
</dbReference>
<evidence type="ECO:0000256" key="12">
    <source>
        <dbReference type="ARBA" id="ARBA00038168"/>
    </source>
</evidence>
<name>A0A854QG55_CRYNE</name>
<keyword evidence="4 13" id="KW-0812">Transmembrane</keyword>
<dbReference type="Pfam" id="PF00173">
    <property type="entry name" value="Cyt-b5"/>
    <property type="match status" value="1"/>
</dbReference>
<evidence type="ECO:0000256" key="9">
    <source>
        <dbReference type="ARBA" id="ARBA00023004"/>
    </source>
</evidence>
<protein>
    <submittedName>
        <fullName evidence="16">Cytochrome b5</fullName>
    </submittedName>
</protein>
<dbReference type="InterPro" id="IPR018506">
    <property type="entry name" value="Cyt_B5_heme-BS"/>
</dbReference>
<organism evidence="16 17">
    <name type="scientific">Cryptococcus neoformans Tu259-1</name>
    <dbReference type="NCBI Taxonomy" id="1230072"/>
    <lineage>
        <taxon>Eukaryota</taxon>
        <taxon>Fungi</taxon>
        <taxon>Dikarya</taxon>
        <taxon>Basidiomycota</taxon>
        <taxon>Agaricomycotina</taxon>
        <taxon>Tremellomycetes</taxon>
        <taxon>Tremellales</taxon>
        <taxon>Cryptococcaceae</taxon>
        <taxon>Cryptococcus</taxon>
        <taxon>Cryptococcus neoformans species complex</taxon>
    </lineage>
</organism>
<evidence type="ECO:0000256" key="4">
    <source>
        <dbReference type="ARBA" id="ARBA00022692"/>
    </source>
</evidence>
<evidence type="ECO:0000256" key="13">
    <source>
        <dbReference type="RuleBase" id="RU362121"/>
    </source>
</evidence>
<evidence type="ECO:0000256" key="8">
    <source>
        <dbReference type="ARBA" id="ARBA00022982"/>
    </source>
</evidence>
<feature type="transmembrane region" description="Helical" evidence="13">
    <location>
        <begin position="137"/>
        <end position="157"/>
    </location>
</feature>
<keyword evidence="10 13" id="KW-0472">Membrane</keyword>
<evidence type="ECO:0000256" key="11">
    <source>
        <dbReference type="ARBA" id="ARBA00037877"/>
    </source>
</evidence>
<dbReference type="FunFam" id="3.10.120.10:FF:000002">
    <property type="entry name" value="Cytochrome b5 type B"/>
    <property type="match status" value="1"/>
</dbReference>
<keyword evidence="5 13" id="KW-0479">Metal-binding</keyword>
<dbReference type="PROSITE" id="PS50255">
    <property type="entry name" value="CYTOCHROME_B5_2"/>
    <property type="match status" value="1"/>
</dbReference>
<keyword evidence="2" id="KW-0813">Transport</keyword>
<dbReference type="PROSITE" id="PS00191">
    <property type="entry name" value="CYTOCHROME_B5_1"/>
    <property type="match status" value="1"/>
</dbReference>
<keyword evidence="13" id="KW-1133">Transmembrane helix</keyword>
<dbReference type="Gene3D" id="3.10.120.10">
    <property type="entry name" value="Cytochrome b5-like heme/steroid binding domain"/>
    <property type="match status" value="1"/>
</dbReference>
<gene>
    <name evidence="16" type="ORF">C361_02671</name>
</gene>
<feature type="region of interest" description="Disordered" evidence="14">
    <location>
        <begin position="1"/>
        <end position="33"/>
    </location>
</feature>
<feature type="region of interest" description="Disordered" evidence="14">
    <location>
        <begin position="115"/>
        <end position="136"/>
    </location>
</feature>
<keyword evidence="7" id="KW-0492">Microsome</keyword>
<proteinExistence type="inferred from homology"/>
<comment type="caution">
    <text evidence="16">The sequence shown here is derived from an EMBL/GenBank/DDBJ whole genome shotgun (WGS) entry which is preliminary data.</text>
</comment>
<dbReference type="InterPro" id="IPR050668">
    <property type="entry name" value="Cytochrome_b5"/>
</dbReference>
<evidence type="ECO:0000259" key="15">
    <source>
        <dbReference type="PROSITE" id="PS50255"/>
    </source>
</evidence>
<dbReference type="PANTHER" id="PTHR19359:SF150">
    <property type="entry name" value="CYTOCHROME B5"/>
    <property type="match status" value="1"/>
</dbReference>
<dbReference type="GO" id="GO:0005789">
    <property type="term" value="C:endoplasmic reticulum membrane"/>
    <property type="evidence" value="ECO:0007669"/>
    <property type="project" value="UniProtKB-SubCell"/>
</dbReference>
<dbReference type="AlphaFoldDB" id="A0A854QG55"/>
<sequence length="158" mass="17071">MAAPAPPVAADPARTADPSAYSGPDVGAESGSKQEEKLLYTFETLAQHNTREDLWMLLHDKVYNVTAFMDEHPGGDEVLLEEAGRDATEAFEDVGHSDEARDMLTKMYLGEFQGEKKGKGKKGSSSTGTSSSSSSGFPTWTIPLALFIAFLAWRLLLA</sequence>
<dbReference type="InterPro" id="IPR001199">
    <property type="entry name" value="Cyt_B5-like_heme/steroid-bd"/>
</dbReference>
<dbReference type="InterPro" id="IPR036400">
    <property type="entry name" value="Cyt_B5-like_heme/steroid_sf"/>
</dbReference>
<feature type="domain" description="Cytochrome b5 heme-binding" evidence="15">
    <location>
        <begin position="37"/>
        <end position="113"/>
    </location>
</feature>
<keyword evidence="9 13" id="KW-0408">Iron</keyword>
<keyword evidence="6" id="KW-0256">Endoplasmic reticulum</keyword>
<evidence type="ECO:0000256" key="2">
    <source>
        <dbReference type="ARBA" id="ARBA00022448"/>
    </source>
</evidence>
<evidence type="ECO:0000256" key="10">
    <source>
        <dbReference type="ARBA" id="ARBA00023136"/>
    </source>
</evidence>
<dbReference type="GO" id="GO:0046872">
    <property type="term" value="F:metal ion binding"/>
    <property type="evidence" value="ECO:0007669"/>
    <property type="project" value="UniProtKB-UniRule"/>
</dbReference>
<keyword evidence="8" id="KW-0249">Electron transport</keyword>
<comment type="subcellular location">
    <subcellularLocation>
        <location evidence="1">Endoplasmic reticulum membrane</location>
        <topology evidence="1">Single-pass membrane protein</topology>
        <orientation evidence="1">Cytoplasmic side</orientation>
    </subcellularLocation>
    <subcellularLocation>
        <location evidence="11">Microsome membrane</location>
        <topology evidence="11">Single-pass membrane protein</topology>
        <orientation evidence="11">Cytoplasmic side</orientation>
    </subcellularLocation>
</comment>
<dbReference type="PANTHER" id="PTHR19359">
    <property type="entry name" value="CYTOCHROME B5"/>
    <property type="match status" value="1"/>
</dbReference>
<evidence type="ECO:0000256" key="5">
    <source>
        <dbReference type="ARBA" id="ARBA00022723"/>
    </source>
</evidence>
<dbReference type="SUPFAM" id="SSF55856">
    <property type="entry name" value="Cytochrome b5-like heme/steroid binding domain"/>
    <property type="match status" value="1"/>
</dbReference>
<dbReference type="Proteomes" id="UP000199727">
    <property type="component" value="Unassembled WGS sequence"/>
</dbReference>
<accession>A0A854QG55</accession>
<dbReference type="OrthoDB" id="260519at2759"/>
<dbReference type="EMBL" id="AMKT01000034">
    <property type="protein sequence ID" value="OXG24122.1"/>
    <property type="molecule type" value="Genomic_DNA"/>
</dbReference>
<evidence type="ECO:0000256" key="1">
    <source>
        <dbReference type="ARBA" id="ARBA00004131"/>
    </source>
</evidence>
<evidence type="ECO:0000313" key="17">
    <source>
        <dbReference type="Proteomes" id="UP000199727"/>
    </source>
</evidence>
<comment type="similarity">
    <text evidence="12 13">Belongs to the cytochrome b5 family.</text>
</comment>
<dbReference type="PRINTS" id="PR00363">
    <property type="entry name" value="CYTOCHROMEB5"/>
</dbReference>
<evidence type="ECO:0000256" key="7">
    <source>
        <dbReference type="ARBA" id="ARBA00022848"/>
    </source>
</evidence>
<evidence type="ECO:0000256" key="3">
    <source>
        <dbReference type="ARBA" id="ARBA00022617"/>
    </source>
</evidence>
<evidence type="ECO:0000256" key="14">
    <source>
        <dbReference type="SAM" id="MobiDB-lite"/>
    </source>
</evidence>
<evidence type="ECO:0000256" key="6">
    <source>
        <dbReference type="ARBA" id="ARBA00022824"/>
    </source>
</evidence>
<reference evidence="16 17" key="1">
    <citation type="submission" date="2017-06" db="EMBL/GenBank/DDBJ databases">
        <title>Global population genomics of the pathogenic fungus Cryptococcus neoformans var. grubii.</title>
        <authorList>
            <person name="Cuomo C."/>
            <person name="Litvintseva A."/>
            <person name="Chen Y."/>
            <person name="Young S."/>
            <person name="Zeng Q."/>
            <person name="Chapman S."/>
            <person name="Gujja S."/>
            <person name="Saif S."/>
            <person name="Birren B."/>
        </authorList>
    </citation>
    <scope>NUCLEOTIDE SEQUENCE [LARGE SCALE GENOMIC DNA]</scope>
    <source>
        <strain evidence="16 17">Tu259-1</strain>
    </source>
</reference>
<dbReference type="GO" id="GO:0020037">
    <property type="term" value="F:heme binding"/>
    <property type="evidence" value="ECO:0007669"/>
    <property type="project" value="UniProtKB-UniRule"/>
</dbReference>
<feature type="compositionally biased region" description="Low complexity" evidence="14">
    <location>
        <begin position="123"/>
        <end position="136"/>
    </location>
</feature>